<dbReference type="WBParaSite" id="PSAMB.scaffold7457size7621.g30196.t1">
    <property type="protein sequence ID" value="PSAMB.scaffold7457size7621.g30196.t1"/>
    <property type="gene ID" value="PSAMB.scaffold7457size7621.g30196"/>
</dbReference>
<dbReference type="Pfam" id="PF21056">
    <property type="entry name" value="ZSWIM1-3_RNaseH-like"/>
    <property type="match status" value="1"/>
</dbReference>
<keyword evidence="2" id="KW-1185">Reference proteome</keyword>
<dbReference type="AlphaFoldDB" id="A0A914XFE6"/>
<organism evidence="2 3">
    <name type="scientific">Plectus sambesii</name>
    <dbReference type="NCBI Taxonomy" id="2011161"/>
    <lineage>
        <taxon>Eukaryota</taxon>
        <taxon>Metazoa</taxon>
        <taxon>Ecdysozoa</taxon>
        <taxon>Nematoda</taxon>
        <taxon>Chromadorea</taxon>
        <taxon>Plectida</taxon>
        <taxon>Plectina</taxon>
        <taxon>Plectoidea</taxon>
        <taxon>Plectidae</taxon>
        <taxon>Plectus</taxon>
    </lineage>
</organism>
<reference evidence="3" key="1">
    <citation type="submission" date="2022-11" db="UniProtKB">
        <authorList>
            <consortium name="WormBaseParasite"/>
        </authorList>
    </citation>
    <scope>IDENTIFICATION</scope>
</reference>
<evidence type="ECO:0000259" key="1">
    <source>
        <dbReference type="Pfam" id="PF21056"/>
    </source>
</evidence>
<feature type="domain" description="ZSWIM1/3 RNaseH-like" evidence="1">
    <location>
        <begin position="221"/>
        <end position="301"/>
    </location>
</feature>
<accession>A0A914XFE6</accession>
<dbReference type="Proteomes" id="UP000887566">
    <property type="component" value="Unplaced"/>
</dbReference>
<dbReference type="InterPro" id="IPR048324">
    <property type="entry name" value="ZSWIM1-3_RNaseH-like"/>
</dbReference>
<evidence type="ECO:0000313" key="3">
    <source>
        <dbReference type="WBParaSite" id="PSAMB.scaffold7457size7621.g30196.t1"/>
    </source>
</evidence>
<proteinExistence type="predicted"/>
<dbReference type="InterPro" id="IPR052797">
    <property type="entry name" value="RegFact_GeneExpr_CellDeath"/>
</dbReference>
<protein>
    <submittedName>
        <fullName evidence="3">MULE transposase domain-containing protein</fullName>
    </submittedName>
</protein>
<sequence length="607" mass="69988">MQALKKHLQEKHDRLPDADSVNLEFEEEEEFKAWLHELEQKTQAQFVLHRGGRELGDCSSFQYYCNRSGDRDKRVCGSGDNLMKTAKIGVTCSAHLSLVLFANGRCKVNGYLVHTGHENDISMLRMPHDVIEEIEGYLQEGWTPQSIVQKIQQKSDENSRQHYIRLKDVTYYLKSRLPERVFRFHAKDEISLDLMIAFYADVDGVDTPFLHYMPKTSENDNFQLAMQTPSMRKMLDRFGHKVICVDSTHETTMSPEYVFGTVMVVDDSGAGQPVFWFFVRSESKEQLVPVFRKLQDRHPTLAPEFFMSDYANGLWNAWTEVFGDQSPSTKRLLCDWHTWRSWLKNINSKLAPDVHAQVRQALSLVMFSKNEEEFNFRYGVLVNNFMQDPMMKTFGDYFVEHYGGPMIHCWAKWARLTSDVSTNTHLESFHNILKTKFLSRMSNRRLDNTCGVLLNAVSTFYDHKYSDLVWIVDIIRCRFCAVSPHEFICECPRNRRGGNTPCSHIHSIQILFGIHHPPQRVPLNTPSSLTATVNDELQSVADVSVPMELNTQDGNDAASGRSRRIEMVCKKVELLREKLARVKNQFLSSTIGEEKIASVEAQLNQAF</sequence>
<dbReference type="PANTHER" id="PTHR33936:SF24">
    <property type="entry name" value="C2H2-TYPE DOMAIN-CONTAINING PROTEIN"/>
    <property type="match status" value="1"/>
</dbReference>
<evidence type="ECO:0000313" key="2">
    <source>
        <dbReference type="Proteomes" id="UP000887566"/>
    </source>
</evidence>
<dbReference type="PANTHER" id="PTHR33936">
    <property type="entry name" value="PROTEIN CBG17840"/>
    <property type="match status" value="1"/>
</dbReference>
<name>A0A914XFE6_9BILA</name>